<dbReference type="PANTHER" id="PTHR35563:SF2">
    <property type="entry name" value="BARREL METAL-DEPENDENT HYDROLASE, PUTATIVE (AFU_ORTHOLOGUE AFUA_1G16240)-RELATED"/>
    <property type="match status" value="1"/>
</dbReference>
<name>A0A0F4YYT6_RASE3</name>
<reference evidence="2 3" key="1">
    <citation type="submission" date="2015-04" db="EMBL/GenBank/DDBJ databases">
        <authorList>
            <person name="Heijne W.H."/>
            <person name="Fedorova N.D."/>
            <person name="Nierman W.C."/>
            <person name="Vollebregt A.W."/>
            <person name="Zhao Z."/>
            <person name="Wu L."/>
            <person name="Kumar M."/>
            <person name="Stam H."/>
            <person name="van den Berg M.A."/>
            <person name="Pel H.J."/>
        </authorList>
    </citation>
    <scope>NUCLEOTIDE SEQUENCE [LARGE SCALE GENOMIC DNA]</scope>
    <source>
        <strain evidence="2 3">CBS 393.64</strain>
    </source>
</reference>
<feature type="domain" description="Amidohydrolase-related" evidence="1">
    <location>
        <begin position="45"/>
        <end position="271"/>
    </location>
</feature>
<keyword evidence="2" id="KW-0378">Hydrolase</keyword>
<evidence type="ECO:0000313" key="2">
    <source>
        <dbReference type="EMBL" id="KKA23245.1"/>
    </source>
</evidence>
<dbReference type="GeneID" id="25315089"/>
<dbReference type="EMBL" id="LASV01000107">
    <property type="protein sequence ID" value="KKA23245.1"/>
    <property type="molecule type" value="Genomic_DNA"/>
</dbReference>
<dbReference type="InterPro" id="IPR032466">
    <property type="entry name" value="Metal_Hydrolase"/>
</dbReference>
<organism evidence="2 3">
    <name type="scientific">Rasamsonia emersonii (strain ATCC 16479 / CBS 393.64 / IMI 116815)</name>
    <dbReference type="NCBI Taxonomy" id="1408163"/>
    <lineage>
        <taxon>Eukaryota</taxon>
        <taxon>Fungi</taxon>
        <taxon>Dikarya</taxon>
        <taxon>Ascomycota</taxon>
        <taxon>Pezizomycotina</taxon>
        <taxon>Eurotiomycetes</taxon>
        <taxon>Eurotiomycetidae</taxon>
        <taxon>Eurotiales</taxon>
        <taxon>Trichocomaceae</taxon>
        <taxon>Rasamsonia</taxon>
    </lineage>
</organism>
<accession>A0A0F4YYT6</accession>
<evidence type="ECO:0000259" key="1">
    <source>
        <dbReference type="Pfam" id="PF04909"/>
    </source>
</evidence>
<dbReference type="SUPFAM" id="SSF51556">
    <property type="entry name" value="Metallo-dependent hydrolases"/>
    <property type="match status" value="1"/>
</dbReference>
<keyword evidence="3" id="KW-1185">Reference proteome</keyword>
<proteinExistence type="predicted"/>
<dbReference type="Gene3D" id="3.20.20.140">
    <property type="entry name" value="Metal-dependent hydrolases"/>
    <property type="match status" value="1"/>
</dbReference>
<dbReference type="OrthoDB" id="2135488at2759"/>
<dbReference type="Pfam" id="PF04909">
    <property type="entry name" value="Amidohydro_2"/>
    <property type="match status" value="1"/>
</dbReference>
<dbReference type="PANTHER" id="PTHR35563">
    <property type="entry name" value="BARREL METAL-DEPENDENT HYDROLASE, PUTATIVE (AFU_ORTHOLOGUE AFUA_1G16240)-RELATED"/>
    <property type="match status" value="1"/>
</dbReference>
<evidence type="ECO:0000313" key="3">
    <source>
        <dbReference type="Proteomes" id="UP000053958"/>
    </source>
</evidence>
<dbReference type="InterPro" id="IPR052358">
    <property type="entry name" value="Aro_Compnd_Degr_Hydrolases"/>
</dbReference>
<protein>
    <submittedName>
        <fullName evidence="2">Amidohydrolase family protein</fullName>
    </submittedName>
</protein>
<sequence length="368" mass="41132">MLTKLKLKVRLFTARFLASKSQTQTQTAASVKPSPLAQRIPPESWDSHMHVVDPQRYPMAPGALYTPRPHTLAHAQTFEASVGMRNVVLVQPSIYAFDNSCLLDALKEMGPSRARGVVVIDPDSIQPETLAQWHALGVRGVRVNLKSVGKVMTGDELAETLAKHAQVIRPLGWALQVYVPLDMMPALERCVPQLGVKVCVDHYGSPDLSAVKADSFDPYALPGFASLVALLRAGQTYVKLSAPYRLSPDPQMRVIRVLTQELLRVARDRVVLQHNIIYDTHEVLSMLRLRVRCNVKHRVIQRDPPEVRIKKYSIILAFTNSLSSSNHESTNTWPTSNPAVHTYLRTYLVNNLSPMKFPAGDPFSLDFF</sequence>
<dbReference type="GO" id="GO:0016787">
    <property type="term" value="F:hydrolase activity"/>
    <property type="evidence" value="ECO:0007669"/>
    <property type="project" value="UniProtKB-KW"/>
</dbReference>
<dbReference type="AlphaFoldDB" id="A0A0F4YYT6"/>
<gene>
    <name evidence="2" type="ORF">T310_2738</name>
</gene>
<dbReference type="InterPro" id="IPR006680">
    <property type="entry name" value="Amidohydro-rel"/>
</dbReference>
<dbReference type="RefSeq" id="XP_013329857.1">
    <property type="nucleotide sequence ID" value="XM_013474403.1"/>
</dbReference>
<comment type="caution">
    <text evidence="2">The sequence shown here is derived from an EMBL/GenBank/DDBJ whole genome shotgun (WGS) entry which is preliminary data.</text>
</comment>
<dbReference type="Proteomes" id="UP000053958">
    <property type="component" value="Unassembled WGS sequence"/>
</dbReference>